<dbReference type="AlphaFoldDB" id="R4YRB2"/>
<dbReference type="EMBL" id="FO203512">
    <property type="protein sequence ID" value="CCK77622.1"/>
    <property type="molecule type" value="Genomic_DNA"/>
</dbReference>
<organism evidence="1 2">
    <name type="scientific">Oleispira antarctica RB-8</name>
    <dbReference type="NCBI Taxonomy" id="698738"/>
    <lineage>
        <taxon>Bacteria</taxon>
        <taxon>Pseudomonadati</taxon>
        <taxon>Pseudomonadota</taxon>
        <taxon>Gammaproteobacteria</taxon>
        <taxon>Oceanospirillales</taxon>
        <taxon>Oceanospirillaceae</taxon>
        <taxon>Oleispira</taxon>
    </lineage>
</organism>
<name>R4YRB2_OLEAN</name>
<dbReference type="Proteomes" id="UP000032749">
    <property type="component" value="Chromosome"/>
</dbReference>
<reference evidence="1 2" key="1">
    <citation type="journal article" date="2013" name="Nat. Commun.">
        <title>Genome sequence and functional genomic analysis of the oil-degrading bacterium Oleispira antarctica.</title>
        <authorList>
            <person name="Kube M."/>
            <person name="Chernikova T.N."/>
            <person name="Al-Ramahi Y."/>
            <person name="Beloqui A."/>
            <person name="Lopez-Cortez N."/>
            <person name="Guazzaroni M.E."/>
            <person name="Heipieper H.J."/>
            <person name="Klages S."/>
            <person name="Kotsyurbenko O.R."/>
            <person name="Langer I."/>
            <person name="Nechitaylo T.Y."/>
            <person name="Lunsdorf H."/>
            <person name="Fernandez M."/>
            <person name="Juarez S."/>
            <person name="Ciordia S."/>
            <person name="Singer A."/>
            <person name="Kagan O."/>
            <person name="Egorova O."/>
            <person name="Petit P.A."/>
            <person name="Stogios P."/>
            <person name="Kim Y."/>
            <person name="Tchigvintsev A."/>
            <person name="Flick R."/>
            <person name="Denaro R."/>
            <person name="Genovese M."/>
            <person name="Albar J.P."/>
            <person name="Reva O.N."/>
            <person name="Martinez-Gomariz M."/>
            <person name="Tran H."/>
            <person name="Ferrer M."/>
            <person name="Savchenko A."/>
            <person name="Yakunin A.F."/>
            <person name="Yakimov M.M."/>
            <person name="Golyshina O.V."/>
            <person name="Reinhardt R."/>
            <person name="Golyshin P.N."/>
        </authorList>
    </citation>
    <scope>NUCLEOTIDE SEQUENCE [LARGE SCALE GENOMIC DNA]</scope>
</reference>
<protein>
    <submittedName>
        <fullName evidence="1">Transposase</fullName>
    </submittedName>
</protein>
<sequence length="46" mass="5560">MKRWRAKHGPEEVMFRQHHIPSEMGVSDYTWMNYSALSHKSITNWV</sequence>
<evidence type="ECO:0000313" key="2">
    <source>
        <dbReference type="Proteomes" id="UP000032749"/>
    </source>
</evidence>
<dbReference type="KEGG" id="oai:OLEAN_C34460"/>
<gene>
    <name evidence="1" type="ORF">OLEAN_C34460</name>
</gene>
<accession>R4YRB2</accession>
<dbReference type="HOGENOM" id="CLU_3186531_0_0_6"/>
<evidence type="ECO:0000313" key="1">
    <source>
        <dbReference type="EMBL" id="CCK77622.1"/>
    </source>
</evidence>
<keyword evidence="2" id="KW-1185">Reference proteome</keyword>
<proteinExistence type="predicted"/>